<name>A0A0K2H279_9CORY</name>
<dbReference type="PANTHER" id="PTHR47791:SF3">
    <property type="entry name" value="MEIOTICALLY UP-REGULATED GENE 191 PROTEIN"/>
    <property type="match status" value="1"/>
</dbReference>
<dbReference type="InterPro" id="IPR014512">
    <property type="entry name" value="O_gly_hydro"/>
</dbReference>
<evidence type="ECO:0000313" key="2">
    <source>
        <dbReference type="EMBL" id="ALA68142.1"/>
    </source>
</evidence>
<gene>
    <name evidence="2" type="ORF">CLAC_11165</name>
</gene>
<dbReference type="GO" id="GO:0005975">
    <property type="term" value="P:carbohydrate metabolic process"/>
    <property type="evidence" value="ECO:0007669"/>
    <property type="project" value="InterPro"/>
</dbReference>
<feature type="region of interest" description="Disordered" evidence="1">
    <location>
        <begin position="391"/>
        <end position="417"/>
    </location>
</feature>
<keyword evidence="3" id="KW-1185">Reference proteome</keyword>
<dbReference type="EMBL" id="CP006841">
    <property type="protein sequence ID" value="ALA68142.1"/>
    <property type="molecule type" value="Genomic_DNA"/>
</dbReference>
<evidence type="ECO:0000313" key="3">
    <source>
        <dbReference type="Proteomes" id="UP000058446"/>
    </source>
</evidence>
<dbReference type="InterPro" id="IPR053169">
    <property type="entry name" value="MUG_Protein"/>
</dbReference>
<dbReference type="GO" id="GO:0016787">
    <property type="term" value="F:hydrolase activity"/>
    <property type="evidence" value="ECO:0007669"/>
    <property type="project" value="UniProtKB-KW"/>
</dbReference>
<proteinExistence type="predicted"/>
<dbReference type="STRING" id="1408189.CLAC_11165"/>
<dbReference type="Gene3D" id="1.50.10.20">
    <property type="match status" value="1"/>
</dbReference>
<dbReference type="InterPro" id="IPR005198">
    <property type="entry name" value="Glyco_hydro_76"/>
</dbReference>
<dbReference type="PIRSF" id="PIRSF021505">
    <property type="entry name" value="O_gly_hdrol"/>
    <property type="match status" value="1"/>
</dbReference>
<dbReference type="PATRIC" id="fig|1408189.4.peg.2250"/>
<sequence length="417" mass="45308">MVVKMSRPEAETWAYRADVAEQAIRNRHAAKLWGLPGTNLATPSWPAPIKHKIFLTWHYWWQAHYLDCLVDAAARVPSKEKNRAIRHTVRGIRIRNLSRLTSNKYFDDRAWMALALGRADAVVGSRKPRKTTKRLVACLADGTESSVGVLPWRENDVFFNVPSNGPAAIALARHGRVEEAAALVEWVYDNLLANSGLLYDGVRMSMTGAVVQKGMFTYNQGVMIGACLEIGLAFRGRGDRDRATKYFTRVQNLIHAVAKDMATTSHVIAGAGGGDGGLFNGILARYLADAAVRLPADDRMSRAAARIARRLVLTSGEKCWYHRLEVDGLPLFPADWTDNAKFPQGGGAVGLSIAGAVRESAIKERDLSVQLSGWMLMEACAMIADHMAKTAQQGSPSSAGNSAGDAAGGGLPRPVCE</sequence>
<dbReference type="Proteomes" id="UP000058446">
    <property type="component" value="Chromosome"/>
</dbReference>
<evidence type="ECO:0000256" key="1">
    <source>
        <dbReference type="SAM" id="MobiDB-lite"/>
    </source>
</evidence>
<dbReference type="SUPFAM" id="SSF48208">
    <property type="entry name" value="Six-hairpin glycosidases"/>
    <property type="match status" value="1"/>
</dbReference>
<dbReference type="KEGG" id="clw:CLAC_11165"/>
<dbReference type="AlphaFoldDB" id="A0A0K2H279"/>
<dbReference type="Pfam" id="PF03663">
    <property type="entry name" value="Glyco_hydro_76"/>
    <property type="match status" value="1"/>
</dbReference>
<protein>
    <submittedName>
        <fullName evidence="2">Glycoside hydrolase family 76 protein</fullName>
    </submittedName>
</protein>
<organism evidence="2 3">
    <name type="scientific">Corynebacterium lactis RW2-5</name>
    <dbReference type="NCBI Taxonomy" id="1408189"/>
    <lineage>
        <taxon>Bacteria</taxon>
        <taxon>Bacillati</taxon>
        <taxon>Actinomycetota</taxon>
        <taxon>Actinomycetes</taxon>
        <taxon>Mycobacteriales</taxon>
        <taxon>Corynebacteriaceae</taxon>
        <taxon>Corynebacterium</taxon>
    </lineage>
</organism>
<feature type="compositionally biased region" description="Low complexity" evidence="1">
    <location>
        <begin position="394"/>
        <end position="405"/>
    </location>
</feature>
<reference evidence="2 3" key="1">
    <citation type="submission" date="2013-10" db="EMBL/GenBank/DDBJ databases">
        <title>Complete genome sequence of Corynebacterium lactis DSM 45799(T), isolated from raw cow milk.</title>
        <authorList>
            <person name="Ruckert C."/>
            <person name="Albersmeier A."/>
            <person name="Lipski A."/>
            <person name="Kalinowski J."/>
        </authorList>
    </citation>
    <scope>NUCLEOTIDE SEQUENCE [LARGE SCALE GENOMIC DNA]</scope>
    <source>
        <strain evidence="2 3">RW2-5</strain>
    </source>
</reference>
<accession>A0A0K2H279</accession>
<dbReference type="OrthoDB" id="2505409at2"/>
<keyword evidence="2" id="KW-0378">Hydrolase</keyword>
<dbReference type="InterPro" id="IPR008928">
    <property type="entry name" value="6-hairpin_glycosidase_sf"/>
</dbReference>
<dbReference type="PANTHER" id="PTHR47791">
    <property type="entry name" value="MEIOTICALLY UP-REGULATED GENE 191 PROTEIN"/>
    <property type="match status" value="1"/>
</dbReference>